<evidence type="ECO:0000256" key="3">
    <source>
        <dbReference type="ARBA" id="ARBA00023140"/>
    </source>
</evidence>
<dbReference type="OrthoDB" id="9771883at2"/>
<dbReference type="Gene3D" id="3.90.226.10">
    <property type="entry name" value="2-enoyl-CoA Hydratase, Chain A, domain 1"/>
    <property type="match status" value="1"/>
</dbReference>
<dbReference type="PANTHER" id="PTHR43684">
    <property type="match status" value="1"/>
</dbReference>
<dbReference type="NCBIfam" id="NF005575">
    <property type="entry name" value="PRK07260.1"/>
    <property type="match status" value="1"/>
</dbReference>
<comment type="subcellular location">
    <subcellularLocation>
        <location evidence="1">Peroxisome</location>
    </subcellularLocation>
</comment>
<name>A0A0C1K5B3_STRCV</name>
<dbReference type="InterPro" id="IPR014748">
    <property type="entry name" value="Enoyl-CoA_hydra_C"/>
</dbReference>
<dbReference type="EC" id="4.2.1.17" evidence="5"/>
<evidence type="ECO:0000256" key="1">
    <source>
        <dbReference type="ARBA" id="ARBA00004275"/>
    </source>
</evidence>
<accession>A0A0C1K5B3</accession>
<evidence type="ECO:0000313" key="6">
    <source>
        <dbReference type="Proteomes" id="UP000031339"/>
    </source>
</evidence>
<dbReference type="InterPro" id="IPR051053">
    <property type="entry name" value="ECH/Chromodomain_protein"/>
</dbReference>
<dbReference type="GO" id="GO:0004300">
    <property type="term" value="F:enoyl-CoA hydratase activity"/>
    <property type="evidence" value="ECO:0007669"/>
    <property type="project" value="UniProtKB-EC"/>
</dbReference>
<gene>
    <name evidence="5" type="ORF">RN79_00035</name>
</gene>
<dbReference type="SUPFAM" id="SSF52096">
    <property type="entry name" value="ClpP/crotonase"/>
    <property type="match status" value="1"/>
</dbReference>
<comment type="similarity">
    <text evidence="2">Belongs to the enoyl-CoA hydratase/isomerase family.</text>
</comment>
<dbReference type="InterPro" id="IPR029045">
    <property type="entry name" value="ClpP/crotonase-like_dom_sf"/>
</dbReference>
<comment type="caution">
    <text evidence="5">The sequence shown here is derived from an EMBL/GenBank/DDBJ whole genome shotgun (WGS) entry which is preliminary data.</text>
</comment>
<dbReference type="GO" id="GO:0004165">
    <property type="term" value="F:delta(3)-delta(2)-enoyl-CoA isomerase activity"/>
    <property type="evidence" value="ECO:0007669"/>
    <property type="project" value="UniProtKB-ARBA"/>
</dbReference>
<dbReference type="EMBL" id="JWIY01000001">
    <property type="protein sequence ID" value="KIC78001.1"/>
    <property type="molecule type" value="Genomic_DNA"/>
</dbReference>
<keyword evidence="5" id="KW-0456">Lyase</keyword>
<organism evidence="5 6">
    <name type="scientific">Streptococcus constellatus</name>
    <dbReference type="NCBI Taxonomy" id="76860"/>
    <lineage>
        <taxon>Bacteria</taxon>
        <taxon>Bacillati</taxon>
        <taxon>Bacillota</taxon>
        <taxon>Bacilli</taxon>
        <taxon>Lactobacillales</taxon>
        <taxon>Streptococcaceae</taxon>
        <taxon>Streptococcus</taxon>
        <taxon>Streptococcus anginosus group</taxon>
    </lineage>
</organism>
<proteinExistence type="inferred from homology"/>
<evidence type="ECO:0000256" key="4">
    <source>
        <dbReference type="ARBA" id="ARBA00023235"/>
    </source>
</evidence>
<dbReference type="InterPro" id="IPR001753">
    <property type="entry name" value="Enoyl-CoA_hydra/iso"/>
</dbReference>
<reference evidence="5 6" key="1">
    <citation type="submission" date="2014-12" db="EMBL/GenBank/DDBJ databases">
        <title>Partial genome sequence of Streptococcus constellatus KCOM 1650 (= ChDC B144).</title>
        <authorList>
            <person name="Kook J.-K."/>
            <person name="Park S.-N."/>
            <person name="Lim Y.K."/>
            <person name="Jo E."/>
        </authorList>
    </citation>
    <scope>NUCLEOTIDE SEQUENCE [LARGE SCALE GENOMIC DNA]</scope>
    <source>
        <strain evidence="5 6">KCOM 1650</strain>
    </source>
</reference>
<dbReference type="AlphaFoldDB" id="A0A0C1K5B3"/>
<keyword evidence="3" id="KW-0576">Peroxisome</keyword>
<dbReference type="Gene3D" id="1.10.12.10">
    <property type="entry name" value="Lyase 2-enoyl-coa Hydratase, Chain A, domain 2"/>
    <property type="match status" value="1"/>
</dbReference>
<dbReference type="CDD" id="cd06558">
    <property type="entry name" value="crotonase-like"/>
    <property type="match status" value="1"/>
</dbReference>
<dbReference type="RefSeq" id="WP_039676478.1">
    <property type="nucleotide sequence ID" value="NZ_JALGPP010000001.1"/>
</dbReference>
<keyword evidence="4" id="KW-0413">Isomerase</keyword>
<dbReference type="eggNOG" id="COG1024">
    <property type="taxonomic scope" value="Bacteria"/>
</dbReference>
<evidence type="ECO:0000256" key="2">
    <source>
        <dbReference type="ARBA" id="ARBA00005254"/>
    </source>
</evidence>
<protein>
    <submittedName>
        <fullName evidence="5">Enoyl-CoA hydratase</fullName>
        <ecNumber evidence="5">4.2.1.17</ecNumber>
    </submittedName>
</protein>
<dbReference type="Proteomes" id="UP000031339">
    <property type="component" value="Unassembled WGS sequence"/>
</dbReference>
<dbReference type="Pfam" id="PF00378">
    <property type="entry name" value="ECH_1"/>
    <property type="match status" value="1"/>
</dbReference>
<sequence>MQFENILYSVNDGVATLTLNRPEVSNGFNVPMCEEILRAIKMASGDELVQILLINANGKVFSVGGDLAEMQRAVEADDIQSLVKIAELVNEISYSMKQLPKPIIMSVDGPVAGAAANMVVAADFCIATERSRFIQAFVGVGLSPDAGGLYLLARAIGVTRATQLVMTGEALNAEKALDYGLLYKVCEVEKLGNVTSQLIRKLKRHSINSYQAIKELIWESMFAGWQKYADLELKLQKSLAFTEDFKEGVRAYAEKRRPKFSGK</sequence>
<dbReference type="PANTHER" id="PTHR43684:SF1">
    <property type="entry name" value="ENOYL-COA DELTA ISOMERASE 2"/>
    <property type="match status" value="1"/>
</dbReference>
<dbReference type="STRING" id="862969.SCI_0314"/>
<evidence type="ECO:0000313" key="5">
    <source>
        <dbReference type="EMBL" id="KIC78001.1"/>
    </source>
</evidence>